<evidence type="ECO:0008006" key="4">
    <source>
        <dbReference type="Google" id="ProtNLM"/>
    </source>
</evidence>
<reference evidence="3" key="1">
    <citation type="submission" date="2019-08" db="EMBL/GenBank/DDBJ databases">
        <authorList>
            <person name="Kucharzyk K."/>
            <person name="Murdoch R.W."/>
            <person name="Higgins S."/>
            <person name="Loffler F."/>
        </authorList>
    </citation>
    <scope>NUCLEOTIDE SEQUENCE</scope>
</reference>
<dbReference type="GO" id="GO:0003677">
    <property type="term" value="F:DNA binding"/>
    <property type="evidence" value="ECO:0007669"/>
    <property type="project" value="InterPro"/>
</dbReference>
<accession>A0A644TA50</accession>
<dbReference type="InterPro" id="IPR016032">
    <property type="entry name" value="Sig_transdc_resp-reg_C-effctor"/>
</dbReference>
<dbReference type="InterPro" id="IPR019734">
    <property type="entry name" value="TPR_rpt"/>
</dbReference>
<keyword evidence="2" id="KW-1133">Transmembrane helix</keyword>
<dbReference type="AlphaFoldDB" id="A0A644TA50"/>
<proteinExistence type="predicted"/>
<organism evidence="3">
    <name type="scientific">bioreactor metagenome</name>
    <dbReference type="NCBI Taxonomy" id="1076179"/>
    <lineage>
        <taxon>unclassified sequences</taxon>
        <taxon>metagenomes</taxon>
        <taxon>ecological metagenomes</taxon>
    </lineage>
</organism>
<keyword evidence="1" id="KW-0175">Coiled coil</keyword>
<dbReference type="SMART" id="SM00028">
    <property type="entry name" value="TPR"/>
    <property type="match status" value="4"/>
</dbReference>
<protein>
    <recommendedName>
        <fullName evidence="4">HTH luxR-type domain-containing protein</fullName>
    </recommendedName>
</protein>
<comment type="caution">
    <text evidence="3">The sequence shown here is derived from an EMBL/GenBank/DDBJ whole genome shotgun (WGS) entry which is preliminary data.</text>
</comment>
<keyword evidence="2" id="KW-0472">Membrane</keyword>
<dbReference type="Pfam" id="PF13424">
    <property type="entry name" value="TPR_12"/>
    <property type="match status" value="1"/>
</dbReference>
<dbReference type="SUPFAM" id="SSF48452">
    <property type="entry name" value="TPR-like"/>
    <property type="match status" value="1"/>
</dbReference>
<keyword evidence="2" id="KW-0812">Transmembrane</keyword>
<sequence>MEWFHLGDYKKALEYLNQALESDIKNNQTVKIGIRKNEISTVLSAMGEYEKAIRLNEEALLIFRKAGIRESQIITLADMGDIYLGMGQYTKAELCFLEGLELARTTKSLHNQARIFKSLYELSERKGDFKKALDYFKNYSAVNDSVFSEIKHRQLANFEILYETGQKEKENQLLLRDNELKEKRQRLSIAIIVALAIILILIFFLYRMKSASLSQSRKLLAQEQELARLEIEKKTAENKLLEDRVFAEQQINRLEREKHQSEIEYKNAELAGTTLSLVNKNEILGEIRTMLMSNHKPETIPGAIRFINANTDIDQDWNKFRLTFEEVHPGFFDRLQRQYPQLTDHDVRLSAYLRINLSSREIAGLMNVSLDATNKGRQRLRKKLDLAPESDLNEFLKSV</sequence>
<dbReference type="InterPro" id="IPR011990">
    <property type="entry name" value="TPR-like_helical_dom_sf"/>
</dbReference>
<dbReference type="Gene3D" id="1.25.40.10">
    <property type="entry name" value="Tetratricopeptide repeat domain"/>
    <property type="match status" value="1"/>
</dbReference>
<gene>
    <name evidence="3" type="ORF">SDC9_08662</name>
</gene>
<dbReference type="EMBL" id="VSSQ01000020">
    <property type="protein sequence ID" value="MPL63042.1"/>
    <property type="molecule type" value="Genomic_DNA"/>
</dbReference>
<dbReference type="PANTHER" id="PTHR10098:SF108">
    <property type="entry name" value="TETRATRICOPEPTIDE REPEAT PROTEIN 28"/>
    <property type="match status" value="1"/>
</dbReference>
<name>A0A644TA50_9ZZZZ</name>
<dbReference type="Pfam" id="PF13181">
    <property type="entry name" value="TPR_8"/>
    <property type="match status" value="1"/>
</dbReference>
<dbReference type="GO" id="GO:0006355">
    <property type="term" value="P:regulation of DNA-templated transcription"/>
    <property type="evidence" value="ECO:0007669"/>
    <property type="project" value="InterPro"/>
</dbReference>
<evidence type="ECO:0000256" key="1">
    <source>
        <dbReference type="SAM" id="Coils"/>
    </source>
</evidence>
<evidence type="ECO:0000256" key="2">
    <source>
        <dbReference type="SAM" id="Phobius"/>
    </source>
</evidence>
<feature type="coiled-coil region" evidence="1">
    <location>
        <begin position="219"/>
        <end position="271"/>
    </location>
</feature>
<feature type="transmembrane region" description="Helical" evidence="2">
    <location>
        <begin position="187"/>
        <end position="206"/>
    </location>
</feature>
<dbReference type="SUPFAM" id="SSF46894">
    <property type="entry name" value="C-terminal effector domain of the bipartite response regulators"/>
    <property type="match status" value="1"/>
</dbReference>
<dbReference type="PANTHER" id="PTHR10098">
    <property type="entry name" value="RAPSYN-RELATED"/>
    <property type="match status" value="1"/>
</dbReference>
<evidence type="ECO:0000313" key="3">
    <source>
        <dbReference type="EMBL" id="MPL63042.1"/>
    </source>
</evidence>